<feature type="compositionally biased region" description="Basic and acidic residues" evidence="1">
    <location>
        <begin position="479"/>
        <end position="488"/>
    </location>
</feature>
<feature type="compositionally biased region" description="Basic and acidic residues" evidence="1">
    <location>
        <begin position="674"/>
        <end position="685"/>
    </location>
</feature>
<dbReference type="PANTHER" id="PTHR15629">
    <property type="entry name" value="SH3YL1 PROTEIN"/>
    <property type="match status" value="1"/>
</dbReference>
<sequence length="685" mass="75123">MWQRTKHTSKSGFDKLWGWADKLGAPVNRLSNRLGSEAFWPTTLDKESDKAARILRSFCKDGFYEEEVLDTTEGPQQKQKVLKKIPQEVIRDAVGLAIFTTMRSGLWVSGAGGSGILVGRTEDGSWSPPSGIMLHTAGLGFLVGVDIYDCVVVINTHKALEAFSKVRCTLGGEISAVAGPVGVGGVIESEVHKRQAPIFTYMKSRGFYAGVQVDGTVVIERTDENERFYGEQIGVADILAGKARHPPPEVRPLLETIKAAQGDTDIDHSLLSSEPPPGDFEVDAEDHTFGVPDKTDPYGVLALEKQGLHIVEAGTGRRPTSEAFEFNPSPASPLFSTFGRRSSDRNSYRDSRTVSRRSSWRTSTLSSMTDRATQTVDMGVQTDFDGPSISSQRVSESDNRSPMKEIPENEIAENSPAAQPALSRRSSKSATRSMKSIKEEAREASEEAQEIENLEKTEEKKQEFESAAEKQTDPIPKVQVEDLPKLQVEDEESSQTTDSGFEEIKEKSEAGAGLGAPETNPVRFSTYDFENVAVEEPVVQQLRQAATPQAIRARLVTVKKPNPPRIPPRNPIRNRKGPLIINAEPHNDIHAHDSMSPRSPPSSSEHPSVSTVDSASTISSRDSFTSDEGMDAMSKRISVMRTSDSDETEGKSGKKQLSRNNSDDFHSVPATPEQRPRSPIEEDFS</sequence>
<feature type="compositionally biased region" description="Pro residues" evidence="1">
    <location>
        <begin position="561"/>
        <end position="570"/>
    </location>
</feature>
<dbReference type="InterPro" id="IPR051702">
    <property type="entry name" value="SH3_domain_YSC84-like"/>
</dbReference>
<dbReference type="InterPro" id="IPR007461">
    <property type="entry name" value="Ysc84_actin-binding"/>
</dbReference>
<organism evidence="3 4">
    <name type="scientific">Diplodia seriata</name>
    <dbReference type="NCBI Taxonomy" id="420778"/>
    <lineage>
        <taxon>Eukaryota</taxon>
        <taxon>Fungi</taxon>
        <taxon>Dikarya</taxon>
        <taxon>Ascomycota</taxon>
        <taxon>Pezizomycotina</taxon>
        <taxon>Dothideomycetes</taxon>
        <taxon>Dothideomycetes incertae sedis</taxon>
        <taxon>Botryosphaeriales</taxon>
        <taxon>Botryosphaeriaceae</taxon>
        <taxon>Diplodia</taxon>
    </lineage>
</organism>
<dbReference type="CDD" id="cd11524">
    <property type="entry name" value="SYLF"/>
    <property type="match status" value="1"/>
</dbReference>
<feature type="compositionally biased region" description="Basic and acidic residues" evidence="1">
    <location>
        <begin position="453"/>
        <end position="472"/>
    </location>
</feature>
<feature type="domain" description="Ysc84 actin-binding" evidence="2">
    <location>
        <begin position="135"/>
        <end position="260"/>
    </location>
</feature>
<keyword evidence="4" id="KW-1185">Reference proteome</keyword>
<feature type="compositionally biased region" description="Basic and acidic residues" evidence="1">
    <location>
        <begin position="436"/>
        <end position="445"/>
    </location>
</feature>
<dbReference type="Proteomes" id="UP001430584">
    <property type="component" value="Unassembled WGS sequence"/>
</dbReference>
<feature type="compositionally biased region" description="Basic and acidic residues" evidence="1">
    <location>
        <begin position="585"/>
        <end position="595"/>
    </location>
</feature>
<evidence type="ECO:0000313" key="3">
    <source>
        <dbReference type="EMBL" id="KAL0264504.1"/>
    </source>
</evidence>
<feature type="compositionally biased region" description="Low complexity" evidence="1">
    <location>
        <begin position="360"/>
        <end position="369"/>
    </location>
</feature>
<reference evidence="3 4" key="1">
    <citation type="submission" date="2024-02" db="EMBL/GenBank/DDBJ databases">
        <title>De novo assembly and annotation of 12 fungi associated with fruit tree decline syndrome in Ontario, Canada.</title>
        <authorList>
            <person name="Sulman M."/>
            <person name="Ellouze W."/>
            <person name="Ilyukhin E."/>
        </authorList>
    </citation>
    <scope>NUCLEOTIDE SEQUENCE [LARGE SCALE GENOMIC DNA]</scope>
    <source>
        <strain evidence="3 4">FDS-637</strain>
    </source>
</reference>
<feature type="region of interest" description="Disordered" evidence="1">
    <location>
        <begin position="316"/>
        <end position="522"/>
    </location>
</feature>
<feature type="compositionally biased region" description="Low complexity" evidence="1">
    <location>
        <begin position="596"/>
        <end position="610"/>
    </location>
</feature>
<accession>A0ABR3CUB9</accession>
<feature type="region of interest" description="Disordered" evidence="1">
    <location>
        <begin position="554"/>
        <end position="685"/>
    </location>
</feature>
<dbReference type="Pfam" id="PF04366">
    <property type="entry name" value="Ysc84"/>
    <property type="match status" value="1"/>
</dbReference>
<gene>
    <name evidence="3" type="ORF">SLS55_000454</name>
</gene>
<protein>
    <recommendedName>
        <fullName evidence="2">Ysc84 actin-binding domain-containing protein</fullName>
    </recommendedName>
</protein>
<feature type="compositionally biased region" description="Basic and acidic residues" evidence="1">
    <location>
        <begin position="395"/>
        <end position="407"/>
    </location>
</feature>
<evidence type="ECO:0000259" key="2">
    <source>
        <dbReference type="Pfam" id="PF04366"/>
    </source>
</evidence>
<proteinExistence type="predicted"/>
<feature type="compositionally biased region" description="Basic and acidic residues" evidence="1">
    <location>
        <begin position="341"/>
        <end position="353"/>
    </location>
</feature>
<name>A0ABR3CUB9_9PEZI</name>
<dbReference type="GeneID" id="92004539"/>
<dbReference type="EMBL" id="JAJVCZ030000001">
    <property type="protein sequence ID" value="KAL0264504.1"/>
    <property type="molecule type" value="Genomic_DNA"/>
</dbReference>
<evidence type="ECO:0000256" key="1">
    <source>
        <dbReference type="SAM" id="MobiDB-lite"/>
    </source>
</evidence>
<feature type="compositionally biased region" description="Polar residues" evidence="1">
    <location>
        <begin position="611"/>
        <end position="623"/>
    </location>
</feature>
<comment type="caution">
    <text evidence="3">The sequence shown here is derived from an EMBL/GenBank/DDBJ whole genome shotgun (WGS) entry which is preliminary data.</text>
</comment>
<dbReference type="PANTHER" id="PTHR15629:SF8">
    <property type="entry name" value="DUF500 DOMAIN PROTEIN (AFU_ORTHOLOGUE AFUA_5G07310)"/>
    <property type="match status" value="1"/>
</dbReference>
<dbReference type="RefSeq" id="XP_066637244.1">
    <property type="nucleotide sequence ID" value="XM_066771965.1"/>
</dbReference>
<evidence type="ECO:0000313" key="4">
    <source>
        <dbReference type="Proteomes" id="UP001430584"/>
    </source>
</evidence>